<dbReference type="SUPFAM" id="SSF56672">
    <property type="entry name" value="DNA/RNA polymerases"/>
    <property type="match status" value="1"/>
</dbReference>
<dbReference type="AlphaFoldDB" id="A0A0W0EU90"/>
<gene>
    <name evidence="2" type="ORF">WG66_19923</name>
</gene>
<accession>A0A0W0EU90</accession>
<dbReference type="EMBL" id="LATX01002544">
    <property type="protein sequence ID" value="KTB27509.1"/>
    <property type="molecule type" value="Genomic_DNA"/>
</dbReference>
<name>A0A0W0EU90_MONRR</name>
<feature type="domain" description="Reverse transcriptase/retrotransposon-derived protein RNase H-like" evidence="1">
    <location>
        <begin position="2"/>
        <end position="98"/>
    </location>
</feature>
<dbReference type="InterPro" id="IPR043502">
    <property type="entry name" value="DNA/RNA_pol_sf"/>
</dbReference>
<dbReference type="Proteomes" id="UP000054988">
    <property type="component" value="Unassembled WGS sequence"/>
</dbReference>
<dbReference type="InterPro" id="IPR041577">
    <property type="entry name" value="RT_RNaseH_2"/>
</dbReference>
<protein>
    <recommendedName>
        <fullName evidence="1">Reverse transcriptase/retrotransposon-derived protein RNase H-like domain-containing protein</fullName>
    </recommendedName>
</protein>
<dbReference type="eggNOG" id="ENOG502SYVB">
    <property type="taxonomic scope" value="Eukaryota"/>
</dbReference>
<organism evidence="2 3">
    <name type="scientific">Moniliophthora roreri</name>
    <name type="common">Frosty pod rot fungus</name>
    <name type="synonym">Monilia roreri</name>
    <dbReference type="NCBI Taxonomy" id="221103"/>
    <lineage>
        <taxon>Eukaryota</taxon>
        <taxon>Fungi</taxon>
        <taxon>Dikarya</taxon>
        <taxon>Basidiomycota</taxon>
        <taxon>Agaricomycotina</taxon>
        <taxon>Agaricomycetes</taxon>
        <taxon>Agaricomycetidae</taxon>
        <taxon>Agaricales</taxon>
        <taxon>Marasmiineae</taxon>
        <taxon>Marasmiaceae</taxon>
        <taxon>Moniliophthora</taxon>
    </lineage>
</organism>
<evidence type="ECO:0000313" key="3">
    <source>
        <dbReference type="Proteomes" id="UP000054988"/>
    </source>
</evidence>
<sequence>MGDEEKQAVWELQEAIHTALCLRPVDYHKPLILAVDTLWQAVGFYLYQVNSENPKKKYFNLFGSIGLNEREAQFSRPKRELFGLKTALEATYYTTYGCRDLIIETDASYIKGMLDYPSAGPNATINRWIEAIRKYHLKVVHVKGVIHGPDGLSRPPNGGAMTKRPPINEEDYLDDDNRELIRFRMGDGVLKEPYPFENFKDDIDNHGGYLFELAKCVEDFKDELHEAWLEAKVDEDVRVNILKSRGIERVDMFVQLKVFPPRLTEEWNDDHPYKKKDRSDFAKNLDDRLDDLKKWLADEDWQESANLEQSDRKFLEKQLPKFFVDRDGRLYRRNENLEGQHRLVVPKEKRM</sequence>
<reference evidence="2 3" key="1">
    <citation type="submission" date="2015-12" db="EMBL/GenBank/DDBJ databases">
        <title>Draft genome sequence of Moniliophthora roreri, the causal agent of frosty pod rot of cacao.</title>
        <authorList>
            <person name="Aime M.C."/>
            <person name="Diaz-Valderrama J.R."/>
            <person name="Kijpornyongpan T."/>
            <person name="Phillips-Mora W."/>
        </authorList>
    </citation>
    <scope>NUCLEOTIDE SEQUENCE [LARGE SCALE GENOMIC DNA]</scope>
    <source>
        <strain evidence="2 3">MCA 2952</strain>
    </source>
</reference>
<evidence type="ECO:0000259" key="1">
    <source>
        <dbReference type="Pfam" id="PF17919"/>
    </source>
</evidence>
<comment type="caution">
    <text evidence="2">The sequence shown here is derived from an EMBL/GenBank/DDBJ whole genome shotgun (WGS) entry which is preliminary data.</text>
</comment>
<proteinExistence type="predicted"/>
<dbReference type="Pfam" id="PF17919">
    <property type="entry name" value="RT_RNaseH_2"/>
    <property type="match status" value="1"/>
</dbReference>
<evidence type="ECO:0000313" key="2">
    <source>
        <dbReference type="EMBL" id="KTB27509.1"/>
    </source>
</evidence>